<dbReference type="Proteomes" id="UP000190339">
    <property type="component" value="Unassembled WGS sequence"/>
</dbReference>
<dbReference type="AlphaFoldDB" id="A0A1T5BAM6"/>
<proteinExistence type="predicted"/>
<evidence type="ECO:0000313" key="3">
    <source>
        <dbReference type="EMBL" id="SKB44331.1"/>
    </source>
</evidence>
<dbReference type="OrthoDB" id="1437824at2"/>
<keyword evidence="1" id="KW-0472">Membrane</keyword>
<dbReference type="EMBL" id="FUYL01000004">
    <property type="protein sequence ID" value="SKB44331.1"/>
    <property type="molecule type" value="Genomic_DNA"/>
</dbReference>
<evidence type="ECO:0000256" key="1">
    <source>
        <dbReference type="SAM" id="Phobius"/>
    </source>
</evidence>
<dbReference type="InterPro" id="IPR009589">
    <property type="entry name" value="PH_YyaB-like"/>
</dbReference>
<organism evidence="3 4">
    <name type="scientific">Maribacter arcticus</name>
    <dbReference type="NCBI Taxonomy" id="561365"/>
    <lineage>
        <taxon>Bacteria</taxon>
        <taxon>Pseudomonadati</taxon>
        <taxon>Bacteroidota</taxon>
        <taxon>Flavobacteriia</taxon>
        <taxon>Flavobacteriales</taxon>
        <taxon>Flavobacteriaceae</taxon>
        <taxon>Maribacter</taxon>
    </lineage>
</organism>
<reference evidence="4" key="1">
    <citation type="submission" date="2017-02" db="EMBL/GenBank/DDBJ databases">
        <authorList>
            <person name="Varghese N."/>
            <person name="Submissions S."/>
        </authorList>
    </citation>
    <scope>NUCLEOTIDE SEQUENCE [LARGE SCALE GENOMIC DNA]</scope>
    <source>
        <strain evidence="4">DSM 23546</strain>
    </source>
</reference>
<evidence type="ECO:0000313" key="4">
    <source>
        <dbReference type="Proteomes" id="UP000190339"/>
    </source>
</evidence>
<feature type="transmembrane region" description="Helical" evidence="1">
    <location>
        <begin position="9"/>
        <end position="28"/>
    </location>
</feature>
<dbReference type="STRING" id="561365.SAMN05660866_01496"/>
<gene>
    <name evidence="3" type="ORF">SAMN05660866_01496</name>
</gene>
<keyword evidence="4" id="KW-1185">Reference proteome</keyword>
<protein>
    <submittedName>
        <fullName evidence="3">PH domain-containing protein</fullName>
    </submittedName>
</protein>
<keyword evidence="1" id="KW-1133">Transmembrane helix</keyword>
<dbReference type="Pfam" id="PF06713">
    <property type="entry name" value="bPH_4"/>
    <property type="match status" value="1"/>
</dbReference>
<evidence type="ECO:0000259" key="2">
    <source>
        <dbReference type="Pfam" id="PF06713"/>
    </source>
</evidence>
<feature type="transmembrane region" description="Helical" evidence="1">
    <location>
        <begin position="40"/>
        <end position="58"/>
    </location>
</feature>
<name>A0A1T5BAM6_9FLAO</name>
<sequence length="149" mass="17072">MIFDSKKDILFSAIILGINSFLIGITIVGIINGEMEKDEYWTLILILAIVGLLFWLYFGTNYELSKKDGLIYRSGPFNGKINTDRITEIIKGKTLWVGFRPATARKGLIIKYDKYNELYISPKTNELFISKILELNNKIKISDGQEELK</sequence>
<feature type="domain" description="Uncharacterized protein YyaB-like PH" evidence="2">
    <location>
        <begin position="60"/>
        <end position="136"/>
    </location>
</feature>
<keyword evidence="1" id="KW-0812">Transmembrane</keyword>
<dbReference type="RefSeq" id="WP_079511982.1">
    <property type="nucleotide sequence ID" value="NZ_FUYL01000004.1"/>
</dbReference>
<accession>A0A1T5BAM6</accession>
<dbReference type="GO" id="GO:0030153">
    <property type="term" value="P:bacteriocin immunity"/>
    <property type="evidence" value="ECO:0007669"/>
    <property type="project" value="InterPro"/>
</dbReference>